<dbReference type="STRING" id="765257.A0A0C9ZTC2"/>
<organism evidence="2 3">
    <name type="scientific">Pisolithus microcarpus 441</name>
    <dbReference type="NCBI Taxonomy" id="765257"/>
    <lineage>
        <taxon>Eukaryota</taxon>
        <taxon>Fungi</taxon>
        <taxon>Dikarya</taxon>
        <taxon>Basidiomycota</taxon>
        <taxon>Agaricomycotina</taxon>
        <taxon>Agaricomycetes</taxon>
        <taxon>Agaricomycetidae</taxon>
        <taxon>Boletales</taxon>
        <taxon>Sclerodermatineae</taxon>
        <taxon>Pisolithaceae</taxon>
        <taxon>Pisolithus</taxon>
    </lineage>
</organism>
<dbReference type="PANTHER" id="PTHR10622">
    <property type="entry name" value="HET DOMAIN-CONTAINING PROTEIN"/>
    <property type="match status" value="1"/>
</dbReference>
<dbReference type="Pfam" id="PF06985">
    <property type="entry name" value="HET"/>
    <property type="match status" value="1"/>
</dbReference>
<dbReference type="Proteomes" id="UP000054018">
    <property type="component" value="Unassembled WGS sequence"/>
</dbReference>
<proteinExistence type="predicted"/>
<reference evidence="2 3" key="1">
    <citation type="submission" date="2014-04" db="EMBL/GenBank/DDBJ databases">
        <authorList>
            <consortium name="DOE Joint Genome Institute"/>
            <person name="Kuo A."/>
            <person name="Kohler A."/>
            <person name="Costa M.D."/>
            <person name="Nagy L.G."/>
            <person name="Floudas D."/>
            <person name="Copeland A."/>
            <person name="Barry K.W."/>
            <person name="Cichocki N."/>
            <person name="Veneault-Fourrey C."/>
            <person name="LaButti K."/>
            <person name="Lindquist E.A."/>
            <person name="Lipzen A."/>
            <person name="Lundell T."/>
            <person name="Morin E."/>
            <person name="Murat C."/>
            <person name="Sun H."/>
            <person name="Tunlid A."/>
            <person name="Henrissat B."/>
            <person name="Grigoriev I.V."/>
            <person name="Hibbett D.S."/>
            <person name="Martin F."/>
            <person name="Nordberg H.P."/>
            <person name="Cantor M.N."/>
            <person name="Hua S.X."/>
        </authorList>
    </citation>
    <scope>NUCLEOTIDE SEQUENCE [LARGE SCALE GENOMIC DNA]</scope>
    <source>
        <strain evidence="2 3">441</strain>
    </source>
</reference>
<evidence type="ECO:0000259" key="1">
    <source>
        <dbReference type="Pfam" id="PF06985"/>
    </source>
</evidence>
<evidence type="ECO:0000313" key="3">
    <source>
        <dbReference type="Proteomes" id="UP000054018"/>
    </source>
</evidence>
<gene>
    <name evidence="2" type="ORF">PISMIDRAFT_96691</name>
</gene>
<sequence>MRALGAGPSSVSSSDIKQSIEKAVSDKIRKIPLRLLHTPTGVLCDRDAQISHFEGSPQYKQLLSLPSSLDDQQLETEINNAISEYFEYTTLSHRWGSGEPLLRDIEGKSIYDLGDTDGVTKLKKFCIHALRRNFQWAWSDTCCIDKDNNAELQEAIGSMFSWYHWSSLTVVHLSDVSNTGSFASSVWFTRGWTLQELLASRTILFYTYDWLLYSKIYAVDHKSDPALLEELQNATGIAKQHLTNFSPGMDDARSRLHWASRRRTTRPEDIAYSLFGNFQVHLPIFYGESAQNALGRLLGEIISRSGDISLLDWVGK</sequence>
<accession>A0A0C9ZTC2</accession>
<dbReference type="HOGENOM" id="CLU_000288_138_0_1"/>
<name>A0A0C9ZTC2_9AGAM</name>
<reference evidence="3" key="2">
    <citation type="submission" date="2015-01" db="EMBL/GenBank/DDBJ databases">
        <title>Evolutionary Origins and Diversification of the Mycorrhizal Mutualists.</title>
        <authorList>
            <consortium name="DOE Joint Genome Institute"/>
            <consortium name="Mycorrhizal Genomics Consortium"/>
            <person name="Kohler A."/>
            <person name="Kuo A."/>
            <person name="Nagy L.G."/>
            <person name="Floudas D."/>
            <person name="Copeland A."/>
            <person name="Barry K.W."/>
            <person name="Cichocki N."/>
            <person name="Veneault-Fourrey C."/>
            <person name="LaButti K."/>
            <person name="Lindquist E.A."/>
            <person name="Lipzen A."/>
            <person name="Lundell T."/>
            <person name="Morin E."/>
            <person name="Murat C."/>
            <person name="Riley R."/>
            <person name="Ohm R."/>
            <person name="Sun H."/>
            <person name="Tunlid A."/>
            <person name="Henrissat B."/>
            <person name="Grigoriev I.V."/>
            <person name="Hibbett D.S."/>
            <person name="Martin F."/>
        </authorList>
    </citation>
    <scope>NUCLEOTIDE SEQUENCE [LARGE SCALE GENOMIC DNA]</scope>
    <source>
        <strain evidence="3">441</strain>
    </source>
</reference>
<dbReference type="PANTHER" id="PTHR10622:SF10">
    <property type="entry name" value="HET DOMAIN-CONTAINING PROTEIN"/>
    <property type="match status" value="1"/>
</dbReference>
<dbReference type="AlphaFoldDB" id="A0A0C9ZTC2"/>
<dbReference type="InterPro" id="IPR010730">
    <property type="entry name" value="HET"/>
</dbReference>
<dbReference type="EMBL" id="KN833707">
    <property type="protein sequence ID" value="KIK25487.1"/>
    <property type="molecule type" value="Genomic_DNA"/>
</dbReference>
<evidence type="ECO:0000313" key="2">
    <source>
        <dbReference type="EMBL" id="KIK25487.1"/>
    </source>
</evidence>
<feature type="non-terminal residue" evidence="2">
    <location>
        <position position="316"/>
    </location>
</feature>
<protein>
    <recommendedName>
        <fullName evidence="1">Heterokaryon incompatibility domain-containing protein</fullName>
    </recommendedName>
</protein>
<feature type="domain" description="Heterokaryon incompatibility" evidence="1">
    <location>
        <begin position="88"/>
        <end position="179"/>
    </location>
</feature>
<keyword evidence="3" id="KW-1185">Reference proteome</keyword>